<dbReference type="PANTHER" id="PTHR47472:SF1">
    <property type="entry name" value="DUF1446-DOMAIN-CONTAINING PROTEIN"/>
    <property type="match status" value="1"/>
</dbReference>
<dbReference type="EMBL" id="FTMX01000004">
    <property type="protein sequence ID" value="SIR61443.1"/>
    <property type="molecule type" value="Genomic_DNA"/>
</dbReference>
<accession>A0A9X8RAR6</accession>
<evidence type="ECO:0000259" key="1">
    <source>
        <dbReference type="Pfam" id="PF07287"/>
    </source>
</evidence>
<dbReference type="PANTHER" id="PTHR47472">
    <property type="entry name" value="PROPIONYL-COA CARBOXYLASE"/>
    <property type="match status" value="1"/>
</dbReference>
<dbReference type="Pfam" id="PF07287">
    <property type="entry name" value="AtuA"/>
    <property type="match status" value="1"/>
</dbReference>
<organism evidence="2 3">
    <name type="scientific">Peribacillus simplex</name>
    <dbReference type="NCBI Taxonomy" id="1478"/>
    <lineage>
        <taxon>Bacteria</taxon>
        <taxon>Bacillati</taxon>
        <taxon>Bacillota</taxon>
        <taxon>Bacilli</taxon>
        <taxon>Bacillales</taxon>
        <taxon>Bacillaceae</taxon>
        <taxon>Peribacillus</taxon>
    </lineage>
</organism>
<evidence type="ECO:0000313" key="2">
    <source>
        <dbReference type="EMBL" id="SIR61443.1"/>
    </source>
</evidence>
<protein>
    <recommendedName>
        <fullName evidence="1">Acyclic terpene utilisation N-terminal domain-containing protein</fullName>
    </recommendedName>
</protein>
<dbReference type="AlphaFoldDB" id="A0A9X8RAR6"/>
<dbReference type="RefSeq" id="WP_311316560.1">
    <property type="nucleotide sequence ID" value="NZ_FTMX01000004.1"/>
</dbReference>
<evidence type="ECO:0000313" key="3">
    <source>
        <dbReference type="Proteomes" id="UP000185829"/>
    </source>
</evidence>
<comment type="caution">
    <text evidence="2">The sequence shown here is derived from an EMBL/GenBank/DDBJ whole genome shotgun (WGS) entry which is preliminary data.</text>
</comment>
<dbReference type="InterPro" id="IPR010839">
    <property type="entry name" value="AtuA_N"/>
</dbReference>
<dbReference type="Proteomes" id="UP000185829">
    <property type="component" value="Unassembled WGS sequence"/>
</dbReference>
<gene>
    <name evidence="2" type="ORF">SAMN05878482_104480</name>
</gene>
<feature type="domain" description="Acyclic terpene utilisation N-terminal" evidence="1">
    <location>
        <begin position="3"/>
        <end position="434"/>
    </location>
</feature>
<name>A0A9X8RAR6_9BACI</name>
<sequence>MLIRIGSGAGFSGDRLEPALLLAEKGNLDYLVLECLAERTIALAHKRKKENSSLGYDPLLEKRMELLLPTLIQNGVRLITNMGAANPVSGAEKVIEIAQRLGLSIKVAAVTGDDVSSFLDTDAQTMETNKPLHSYGPILSANAYLGVEAILPALEKEADIILTGRVADPSLFLAPMVHHFGWSVDDTDLIAKGTIIGHLLECGGQIAGGYYADPGKKDVPHLENLGFPYAEVRADGSALITKISNTGGVINLMTAKEQLLYEVTNPNEYITPDVIADFMSVKLREAGPNRIEVTGGKGKKRPETLKVSVGYHAGFIGEGEISYAGSNAWGRAQLAGDIMRTRLEKSFDELRIDYIGVSSTHRNTFGQWNEPYEVRLRVAAKAQSLSEAAKIGEEVESLYTNGPAGGGGARKYTHEVLGIVSSLLPREEIEVNVVIKESVLHEEKTI</sequence>
<proteinExistence type="predicted"/>
<reference evidence="2 3" key="1">
    <citation type="submission" date="2017-01" db="EMBL/GenBank/DDBJ databases">
        <authorList>
            <person name="Varghese N."/>
            <person name="Submissions S."/>
        </authorList>
    </citation>
    <scope>NUCLEOTIDE SEQUENCE [LARGE SCALE GENOMIC DNA]</scope>
    <source>
        <strain evidence="2 3">RUG2-6</strain>
    </source>
</reference>